<reference evidence="2" key="1">
    <citation type="submission" date="2020-11" db="EMBL/GenBank/DDBJ databases">
        <authorList>
            <consortium name="DOE Joint Genome Institute"/>
            <person name="Ahrendt S."/>
            <person name="Riley R."/>
            <person name="Andreopoulos W."/>
            <person name="Labutti K."/>
            <person name="Pangilinan J."/>
            <person name="Ruiz-Duenas F.J."/>
            <person name="Barrasa J.M."/>
            <person name="Sanchez-Garcia M."/>
            <person name="Camarero S."/>
            <person name="Miyauchi S."/>
            <person name="Serrano A."/>
            <person name="Linde D."/>
            <person name="Babiker R."/>
            <person name="Drula E."/>
            <person name="Ayuso-Fernandez I."/>
            <person name="Pacheco R."/>
            <person name="Padilla G."/>
            <person name="Ferreira P."/>
            <person name="Barriuso J."/>
            <person name="Kellner H."/>
            <person name="Castanera R."/>
            <person name="Alfaro M."/>
            <person name="Ramirez L."/>
            <person name="Pisabarro A.G."/>
            <person name="Kuo A."/>
            <person name="Tritt A."/>
            <person name="Lipzen A."/>
            <person name="He G."/>
            <person name="Yan M."/>
            <person name="Ng V."/>
            <person name="Cullen D."/>
            <person name="Martin F."/>
            <person name="Rosso M.-N."/>
            <person name="Henrissat B."/>
            <person name="Hibbett D."/>
            <person name="Martinez A.T."/>
            <person name="Grigoriev I.V."/>
        </authorList>
    </citation>
    <scope>NUCLEOTIDE SEQUENCE</scope>
    <source>
        <strain evidence="2">CBS 247.69</strain>
    </source>
</reference>
<dbReference type="PANTHER" id="PTHR47332:SF4">
    <property type="entry name" value="SET DOMAIN-CONTAINING PROTEIN 5"/>
    <property type="match status" value="1"/>
</dbReference>
<protein>
    <recommendedName>
        <fullName evidence="1">SET domain-containing protein</fullName>
    </recommendedName>
</protein>
<dbReference type="PANTHER" id="PTHR47332">
    <property type="entry name" value="SET DOMAIN-CONTAINING PROTEIN 5"/>
    <property type="match status" value="1"/>
</dbReference>
<feature type="domain" description="SET" evidence="1">
    <location>
        <begin position="85"/>
        <end position="240"/>
    </location>
</feature>
<dbReference type="EMBL" id="MU150261">
    <property type="protein sequence ID" value="KAF9463577.1"/>
    <property type="molecule type" value="Genomic_DNA"/>
</dbReference>
<dbReference type="SMART" id="SM00317">
    <property type="entry name" value="SET"/>
    <property type="match status" value="1"/>
</dbReference>
<organism evidence="2 3">
    <name type="scientific">Collybia nuda</name>
    <dbReference type="NCBI Taxonomy" id="64659"/>
    <lineage>
        <taxon>Eukaryota</taxon>
        <taxon>Fungi</taxon>
        <taxon>Dikarya</taxon>
        <taxon>Basidiomycota</taxon>
        <taxon>Agaricomycotina</taxon>
        <taxon>Agaricomycetes</taxon>
        <taxon>Agaricomycetidae</taxon>
        <taxon>Agaricales</taxon>
        <taxon>Tricholomatineae</taxon>
        <taxon>Clitocybaceae</taxon>
        <taxon>Collybia</taxon>
    </lineage>
</organism>
<dbReference type="InterPro" id="IPR001214">
    <property type="entry name" value="SET_dom"/>
</dbReference>
<gene>
    <name evidence="2" type="ORF">BDZ94DRAFT_1258594</name>
</gene>
<dbReference type="Pfam" id="PF00856">
    <property type="entry name" value="SET"/>
    <property type="match status" value="1"/>
</dbReference>
<dbReference type="AlphaFoldDB" id="A0A9P5Y4W2"/>
<evidence type="ECO:0000313" key="2">
    <source>
        <dbReference type="EMBL" id="KAF9463577.1"/>
    </source>
</evidence>
<dbReference type="SUPFAM" id="SSF82199">
    <property type="entry name" value="SET domain"/>
    <property type="match status" value="1"/>
</dbReference>
<accession>A0A9P5Y4W2</accession>
<dbReference type="PROSITE" id="PS50280">
    <property type="entry name" value="SET"/>
    <property type="match status" value="1"/>
</dbReference>
<dbReference type="CDD" id="cd20071">
    <property type="entry name" value="SET_SMYD"/>
    <property type="match status" value="1"/>
</dbReference>
<dbReference type="Proteomes" id="UP000807353">
    <property type="component" value="Unassembled WGS sequence"/>
</dbReference>
<dbReference type="InterPro" id="IPR053185">
    <property type="entry name" value="SET_domain_protein"/>
</dbReference>
<dbReference type="OrthoDB" id="265717at2759"/>
<name>A0A9P5Y4W2_9AGAR</name>
<dbReference type="InterPro" id="IPR046341">
    <property type="entry name" value="SET_dom_sf"/>
</dbReference>
<keyword evidence="3" id="KW-1185">Reference proteome</keyword>
<proteinExistence type="predicted"/>
<dbReference type="Gene3D" id="2.170.270.10">
    <property type="entry name" value="SET domain"/>
    <property type="match status" value="1"/>
</dbReference>
<sequence length="415" mass="46578">MAQAWSPPTESTDDPRTIPTLNGIITSPITTQSWSSGSQDFVVHNVHIQTHDPNLPPIECAMLLDSRMIKHLPKNLVQQLQPAQPCFEIKDAGDKGAGMFATRDIPAGALILVENPVIITPASILLPEKSGAYQTLFNNLPLTAREELLTMTNCRSREECNTDEEGIARTNGTGIDLAFPLGMEKDPTAKEYGAVFLKINRSNHSCGPNAAHKWDLASFSSSLYALRPISVGEEITMIYTDVTASREVRRAKLKRLYGFDCGCTYCDLPDEESIVSSDAARAQLRDWGHTHPGYLKWSTDLCRADDVVIKSHQNALRLIEREGMQGLQCLYMEEIVLSYAILGEESEFRAWGERLLKLCTIQDRQLAEDLQKWLANPKSMKKWAWRKKQRMQTSGSRRRCVVPPSPDMLYLPLLF</sequence>
<evidence type="ECO:0000259" key="1">
    <source>
        <dbReference type="PROSITE" id="PS50280"/>
    </source>
</evidence>
<evidence type="ECO:0000313" key="3">
    <source>
        <dbReference type="Proteomes" id="UP000807353"/>
    </source>
</evidence>
<comment type="caution">
    <text evidence="2">The sequence shown here is derived from an EMBL/GenBank/DDBJ whole genome shotgun (WGS) entry which is preliminary data.</text>
</comment>